<gene>
    <name evidence="2" type="ORF">METZ01_LOCUS47370</name>
</gene>
<dbReference type="NCBIfam" id="TIGR00231">
    <property type="entry name" value="small_GTP"/>
    <property type="match status" value="1"/>
</dbReference>
<evidence type="ECO:0000259" key="1">
    <source>
        <dbReference type="Pfam" id="PF01926"/>
    </source>
</evidence>
<accession>A0A381RRK6</accession>
<dbReference type="GO" id="GO:0005525">
    <property type="term" value="F:GTP binding"/>
    <property type="evidence" value="ECO:0007669"/>
    <property type="project" value="InterPro"/>
</dbReference>
<sequence length="126" mass="13532">VVAIVGRPNVGKSTLMNRILGRREAIVEERPGVTRDRKEVGASWQGRDFTLVDTGGWIAGGDTLDDKVSRQSEKAIREADAVLFVVDATVGVTEDDARVAGLLRLADGPVIVVANKVDDRVHEASI</sequence>
<dbReference type="InterPro" id="IPR005225">
    <property type="entry name" value="Small_GTP-bd"/>
</dbReference>
<dbReference type="Pfam" id="PF01926">
    <property type="entry name" value="MMR_HSR1"/>
    <property type="match status" value="1"/>
</dbReference>
<dbReference type="AlphaFoldDB" id="A0A381RRK6"/>
<evidence type="ECO:0000313" key="2">
    <source>
        <dbReference type="EMBL" id="SUZ94516.1"/>
    </source>
</evidence>
<reference evidence="2" key="1">
    <citation type="submission" date="2018-05" db="EMBL/GenBank/DDBJ databases">
        <authorList>
            <person name="Lanie J.A."/>
            <person name="Ng W.-L."/>
            <person name="Kazmierczak K.M."/>
            <person name="Andrzejewski T.M."/>
            <person name="Davidsen T.M."/>
            <person name="Wayne K.J."/>
            <person name="Tettelin H."/>
            <person name="Glass J.I."/>
            <person name="Rusch D."/>
            <person name="Podicherti R."/>
            <person name="Tsui H.-C.T."/>
            <person name="Winkler M.E."/>
        </authorList>
    </citation>
    <scope>NUCLEOTIDE SEQUENCE</scope>
</reference>
<dbReference type="Gene3D" id="3.40.50.300">
    <property type="entry name" value="P-loop containing nucleotide triphosphate hydrolases"/>
    <property type="match status" value="1"/>
</dbReference>
<feature type="non-terminal residue" evidence="2">
    <location>
        <position position="1"/>
    </location>
</feature>
<dbReference type="InterPro" id="IPR027417">
    <property type="entry name" value="P-loop_NTPase"/>
</dbReference>
<feature type="domain" description="G" evidence="1">
    <location>
        <begin position="2"/>
        <end position="116"/>
    </location>
</feature>
<dbReference type="InterPro" id="IPR006073">
    <property type="entry name" value="GTP-bd"/>
</dbReference>
<dbReference type="GO" id="GO:0043022">
    <property type="term" value="F:ribosome binding"/>
    <property type="evidence" value="ECO:0007669"/>
    <property type="project" value="TreeGrafter"/>
</dbReference>
<dbReference type="SUPFAM" id="SSF52540">
    <property type="entry name" value="P-loop containing nucleoside triphosphate hydrolases"/>
    <property type="match status" value="1"/>
</dbReference>
<protein>
    <recommendedName>
        <fullName evidence="1">G domain-containing protein</fullName>
    </recommendedName>
</protein>
<dbReference type="PRINTS" id="PR00326">
    <property type="entry name" value="GTP1OBG"/>
</dbReference>
<proteinExistence type="predicted"/>
<name>A0A381RRK6_9ZZZZ</name>
<dbReference type="PANTHER" id="PTHR43834">
    <property type="entry name" value="GTPASE DER"/>
    <property type="match status" value="1"/>
</dbReference>
<dbReference type="EMBL" id="UINC01002241">
    <property type="protein sequence ID" value="SUZ94516.1"/>
    <property type="molecule type" value="Genomic_DNA"/>
</dbReference>
<organism evidence="2">
    <name type="scientific">marine metagenome</name>
    <dbReference type="NCBI Taxonomy" id="408172"/>
    <lineage>
        <taxon>unclassified sequences</taxon>
        <taxon>metagenomes</taxon>
        <taxon>ecological metagenomes</taxon>
    </lineage>
</organism>
<dbReference type="CDD" id="cd01894">
    <property type="entry name" value="EngA1"/>
    <property type="match status" value="1"/>
</dbReference>
<dbReference type="PANTHER" id="PTHR43834:SF6">
    <property type="entry name" value="GTPASE DER"/>
    <property type="match status" value="1"/>
</dbReference>
<feature type="non-terminal residue" evidence="2">
    <location>
        <position position="126"/>
    </location>
</feature>